<gene>
    <name evidence="2" type="ORF">Mth01_01700</name>
</gene>
<protein>
    <recommendedName>
        <fullName evidence="4">Pentapeptide repeat protein</fullName>
    </recommendedName>
</protein>
<feature type="compositionally biased region" description="Polar residues" evidence="1">
    <location>
        <begin position="142"/>
        <end position="151"/>
    </location>
</feature>
<evidence type="ECO:0000313" key="2">
    <source>
        <dbReference type="EMBL" id="GIH67917.1"/>
    </source>
</evidence>
<organism evidence="2 3">
    <name type="scientific">Sphaerimonospora thailandensis</name>
    <dbReference type="NCBI Taxonomy" id="795644"/>
    <lineage>
        <taxon>Bacteria</taxon>
        <taxon>Bacillati</taxon>
        <taxon>Actinomycetota</taxon>
        <taxon>Actinomycetes</taxon>
        <taxon>Streptosporangiales</taxon>
        <taxon>Streptosporangiaceae</taxon>
        <taxon>Sphaerimonospora</taxon>
    </lineage>
</organism>
<comment type="caution">
    <text evidence="2">The sequence shown here is derived from an EMBL/GenBank/DDBJ whole genome shotgun (WGS) entry which is preliminary data.</text>
</comment>
<accession>A0A8J3R5W5</accession>
<sequence length="222" mass="23544">MTKAERRLWEAYPTGAWVDFREGRDHAPASGGPQDRTRSVRAKVIAALLLDVRENEPGQVPGIRLAGARIIGDLNLSDAAIDAKIHLFECHVEGITLNDARTRGVRLRSCDIHRFRAGRATIDGLLDLDGSTIRGRACAWRTPTSRDSSGSPEHGSARPRRFRSGTGGEGEPPDGATNFPSGMSRRVGGSHGRGRRPGCGPAGSPWTAARSCAGCTAPAGCG</sequence>
<evidence type="ECO:0000313" key="3">
    <source>
        <dbReference type="Proteomes" id="UP000610966"/>
    </source>
</evidence>
<evidence type="ECO:0000256" key="1">
    <source>
        <dbReference type="SAM" id="MobiDB-lite"/>
    </source>
</evidence>
<reference evidence="2" key="1">
    <citation type="submission" date="2021-01" db="EMBL/GenBank/DDBJ databases">
        <title>Whole genome shotgun sequence of Sphaerimonospora thailandensis NBRC 107569.</title>
        <authorList>
            <person name="Komaki H."/>
            <person name="Tamura T."/>
        </authorList>
    </citation>
    <scope>NUCLEOTIDE SEQUENCE</scope>
    <source>
        <strain evidence="2">NBRC 107569</strain>
    </source>
</reference>
<name>A0A8J3R5W5_9ACTN</name>
<feature type="region of interest" description="Disordered" evidence="1">
    <location>
        <begin position="139"/>
        <end position="211"/>
    </location>
</feature>
<dbReference type="RefSeq" id="WP_204009739.1">
    <property type="nucleotide sequence ID" value="NZ_BOOG01000003.1"/>
</dbReference>
<dbReference type="Proteomes" id="UP000610966">
    <property type="component" value="Unassembled WGS sequence"/>
</dbReference>
<dbReference type="AlphaFoldDB" id="A0A8J3R5W5"/>
<dbReference type="EMBL" id="BOOG01000003">
    <property type="protein sequence ID" value="GIH67917.1"/>
    <property type="molecule type" value="Genomic_DNA"/>
</dbReference>
<proteinExistence type="predicted"/>
<evidence type="ECO:0008006" key="4">
    <source>
        <dbReference type="Google" id="ProtNLM"/>
    </source>
</evidence>
<keyword evidence="3" id="KW-1185">Reference proteome</keyword>